<dbReference type="Pfam" id="PF14332">
    <property type="entry name" value="DUF4388"/>
    <property type="match status" value="1"/>
</dbReference>
<evidence type="ECO:0000313" key="4">
    <source>
        <dbReference type="EMBL" id="SDU61855.1"/>
    </source>
</evidence>
<name>A0A1H2K0J0_9BACT</name>
<dbReference type="SUPFAM" id="SSF52172">
    <property type="entry name" value="CheY-like"/>
    <property type="match status" value="1"/>
</dbReference>
<dbReference type="InterPro" id="IPR001789">
    <property type="entry name" value="Sig_transdc_resp-reg_receiver"/>
</dbReference>
<organism evidence="4 5">
    <name type="scientific">Desulfobacula phenolica</name>
    <dbReference type="NCBI Taxonomy" id="90732"/>
    <lineage>
        <taxon>Bacteria</taxon>
        <taxon>Pseudomonadati</taxon>
        <taxon>Thermodesulfobacteriota</taxon>
        <taxon>Desulfobacteria</taxon>
        <taxon>Desulfobacterales</taxon>
        <taxon>Desulfobacteraceae</taxon>
        <taxon>Desulfobacula</taxon>
    </lineage>
</organism>
<gene>
    <name evidence="4" type="ORF">SAMN04487931_11811</name>
</gene>
<dbReference type="GO" id="GO:0000160">
    <property type="term" value="P:phosphorelay signal transduction system"/>
    <property type="evidence" value="ECO:0007669"/>
    <property type="project" value="InterPro"/>
</dbReference>
<evidence type="ECO:0000256" key="2">
    <source>
        <dbReference type="PROSITE-ProRule" id="PRU00169"/>
    </source>
</evidence>
<dbReference type="PANTHER" id="PTHR44591">
    <property type="entry name" value="STRESS RESPONSE REGULATOR PROTEIN 1"/>
    <property type="match status" value="1"/>
</dbReference>
<feature type="domain" description="Response regulatory" evidence="3">
    <location>
        <begin position="3"/>
        <end position="119"/>
    </location>
</feature>
<dbReference type="SMART" id="SM00448">
    <property type="entry name" value="REC"/>
    <property type="match status" value="1"/>
</dbReference>
<protein>
    <submittedName>
        <fullName evidence="4">Response regulator receiver protein</fullName>
    </submittedName>
</protein>
<feature type="modified residue" description="4-aspartylphosphate" evidence="2">
    <location>
        <position position="54"/>
    </location>
</feature>
<reference evidence="5" key="1">
    <citation type="submission" date="2016-10" db="EMBL/GenBank/DDBJ databases">
        <authorList>
            <person name="Varghese N."/>
            <person name="Submissions S."/>
        </authorList>
    </citation>
    <scope>NUCLEOTIDE SEQUENCE [LARGE SCALE GENOMIC DNA]</scope>
    <source>
        <strain evidence="5">DSM 3384</strain>
    </source>
</reference>
<dbReference type="Gene3D" id="3.40.50.2300">
    <property type="match status" value="1"/>
</dbReference>
<proteinExistence type="predicted"/>
<dbReference type="PROSITE" id="PS50110">
    <property type="entry name" value="RESPONSE_REGULATORY"/>
    <property type="match status" value="1"/>
</dbReference>
<dbReference type="Pfam" id="PF00072">
    <property type="entry name" value="Response_reg"/>
    <property type="match status" value="1"/>
</dbReference>
<dbReference type="AlphaFoldDB" id="A0A1H2K0J0"/>
<accession>A0A1H2K0J0</accession>
<dbReference type="InterPro" id="IPR050595">
    <property type="entry name" value="Bact_response_regulator"/>
</dbReference>
<sequence length="392" mass="43424">MKNVLIVDSEEDFVKHLTEVLRDYQKIFSVVRTKNNKNAIDILNEIPIDLIVLDFKIPKTDELELLSYIDLKFPAITIILTSRYGISKVKKSLDSIGVYKIFKKPIVFEKMAKSIIEGLKIIEDQGSATGISIETFLQILSLDQKTCLLEVISNGNKPGYYFIKNGILYDAIFGNRVGIKAAIKMLNLEKVTLNLKKLPSKKIKNKINTSIMALLLENSKDKDEKNSDEIEQTNEITDSILKPVNIKENPINNNNKEPDMSKSKLDLILLKFRDEIPEYISTSIVEISTGMSVAGDSILTEFDTAAASAAFADVIKSTEIGLNALGGSDNAGSTEEILISTDKVILLVSILGNTGYYHGLAITKKGNLGFARVIMKKYLSKIVALLKEVVGV</sequence>
<evidence type="ECO:0000313" key="5">
    <source>
        <dbReference type="Proteomes" id="UP000199608"/>
    </source>
</evidence>
<dbReference type="Proteomes" id="UP000199608">
    <property type="component" value="Unassembled WGS sequence"/>
</dbReference>
<keyword evidence="5" id="KW-1185">Reference proteome</keyword>
<keyword evidence="1 2" id="KW-0597">Phosphoprotein</keyword>
<dbReference type="PANTHER" id="PTHR44591:SF3">
    <property type="entry name" value="RESPONSE REGULATORY DOMAIN-CONTAINING PROTEIN"/>
    <property type="match status" value="1"/>
</dbReference>
<dbReference type="InterPro" id="IPR011006">
    <property type="entry name" value="CheY-like_superfamily"/>
</dbReference>
<dbReference type="RefSeq" id="WP_092238071.1">
    <property type="nucleotide sequence ID" value="NZ_FNLL01000018.1"/>
</dbReference>
<dbReference type="EMBL" id="FNLL01000018">
    <property type="protein sequence ID" value="SDU61855.1"/>
    <property type="molecule type" value="Genomic_DNA"/>
</dbReference>
<evidence type="ECO:0000256" key="1">
    <source>
        <dbReference type="ARBA" id="ARBA00022553"/>
    </source>
</evidence>
<dbReference type="InterPro" id="IPR025497">
    <property type="entry name" value="PatA-like_N"/>
</dbReference>
<evidence type="ECO:0000259" key="3">
    <source>
        <dbReference type="PROSITE" id="PS50110"/>
    </source>
</evidence>